<dbReference type="InterPro" id="IPR004841">
    <property type="entry name" value="AA-permease/SLC12A_dom"/>
</dbReference>
<feature type="transmembrane region" description="Helical" evidence="5">
    <location>
        <begin position="48"/>
        <end position="65"/>
    </location>
</feature>
<name>A0A2T9X827_9CREN</name>
<dbReference type="AlphaFoldDB" id="A0A2T9X827"/>
<feature type="transmembrane region" description="Helical" evidence="5">
    <location>
        <begin position="102"/>
        <end position="121"/>
    </location>
</feature>
<comment type="subcellular location">
    <subcellularLocation>
        <location evidence="1">Membrane</location>
        <topology evidence="1">Multi-pass membrane protein</topology>
    </subcellularLocation>
</comment>
<dbReference type="GO" id="GO:0016020">
    <property type="term" value="C:membrane"/>
    <property type="evidence" value="ECO:0007669"/>
    <property type="project" value="UniProtKB-SubCell"/>
</dbReference>
<evidence type="ECO:0000256" key="2">
    <source>
        <dbReference type="ARBA" id="ARBA00022692"/>
    </source>
</evidence>
<evidence type="ECO:0000313" key="8">
    <source>
        <dbReference type="Proteomes" id="UP000245638"/>
    </source>
</evidence>
<reference evidence="7 8" key="1">
    <citation type="journal article" date="2015" name="Appl. Environ. Microbiol.">
        <title>Nanoarchaeota, Their Sulfolobales Host, and Nanoarchaeota Virus Distribution across Yellowstone National Park Hot Springs.</title>
        <authorList>
            <person name="Munson-McGee J.H."/>
            <person name="Field E.K."/>
            <person name="Bateson M."/>
            <person name="Rooney C."/>
            <person name="Stepanauskas R."/>
            <person name="Young M.J."/>
        </authorList>
    </citation>
    <scope>NUCLEOTIDE SEQUENCE [LARGE SCALE GENOMIC DNA]</scope>
    <source>
        <strain evidence="7">SCGC AC-742_N10</strain>
    </source>
</reference>
<evidence type="ECO:0000256" key="5">
    <source>
        <dbReference type="SAM" id="Phobius"/>
    </source>
</evidence>
<dbReference type="Pfam" id="PF00324">
    <property type="entry name" value="AA_permease"/>
    <property type="match status" value="1"/>
</dbReference>
<evidence type="ECO:0000256" key="1">
    <source>
        <dbReference type="ARBA" id="ARBA00004141"/>
    </source>
</evidence>
<feature type="domain" description="Amino acid permease/ SLC12A" evidence="6">
    <location>
        <begin position="3"/>
        <end position="162"/>
    </location>
</feature>
<keyword evidence="2 5" id="KW-0812">Transmembrane</keyword>
<accession>A0A2T9X827</accession>
<organism evidence="7 8">
    <name type="scientific">Acidianus hospitalis</name>
    <dbReference type="NCBI Taxonomy" id="563177"/>
    <lineage>
        <taxon>Archaea</taxon>
        <taxon>Thermoproteota</taxon>
        <taxon>Thermoprotei</taxon>
        <taxon>Sulfolobales</taxon>
        <taxon>Sulfolobaceae</taxon>
        <taxon>Acidianus</taxon>
    </lineage>
</organism>
<dbReference type="Gene3D" id="1.20.1740.10">
    <property type="entry name" value="Amino acid/polyamine transporter I"/>
    <property type="match status" value="1"/>
</dbReference>
<keyword evidence="4 5" id="KW-0472">Membrane</keyword>
<evidence type="ECO:0000259" key="6">
    <source>
        <dbReference type="Pfam" id="PF00324"/>
    </source>
</evidence>
<dbReference type="GO" id="GO:0055085">
    <property type="term" value="P:transmembrane transport"/>
    <property type="evidence" value="ECO:0007669"/>
    <property type="project" value="InterPro"/>
</dbReference>
<comment type="caution">
    <text evidence="7">The sequence shown here is derived from an EMBL/GenBank/DDBJ whole genome shotgun (WGS) entry which is preliminary data.</text>
</comment>
<protein>
    <submittedName>
        <fullName evidence="7">Amino acid permease</fullName>
    </submittedName>
</protein>
<feature type="transmembrane region" description="Helical" evidence="5">
    <location>
        <begin position="133"/>
        <end position="151"/>
    </location>
</feature>
<dbReference type="EMBL" id="QEFD01000119">
    <property type="protein sequence ID" value="PVU76211.1"/>
    <property type="molecule type" value="Genomic_DNA"/>
</dbReference>
<evidence type="ECO:0000313" key="7">
    <source>
        <dbReference type="EMBL" id="PVU76211.1"/>
    </source>
</evidence>
<gene>
    <name evidence="7" type="ORF">DDW13_03800</name>
</gene>
<dbReference type="Proteomes" id="UP000245638">
    <property type="component" value="Unassembled WGS sequence"/>
</dbReference>
<proteinExistence type="predicted"/>
<feature type="non-terminal residue" evidence="7">
    <location>
        <position position="1"/>
    </location>
</feature>
<feature type="transmembrane region" description="Helical" evidence="5">
    <location>
        <begin position="6"/>
        <end position="27"/>
    </location>
</feature>
<evidence type="ECO:0000256" key="3">
    <source>
        <dbReference type="ARBA" id="ARBA00022989"/>
    </source>
</evidence>
<keyword evidence="3 5" id="KW-1133">Transmembrane helix</keyword>
<feature type="transmembrane region" description="Helical" evidence="5">
    <location>
        <begin position="71"/>
        <end position="95"/>
    </location>
</feature>
<evidence type="ECO:0000256" key="4">
    <source>
        <dbReference type="ARBA" id="ARBA00023136"/>
    </source>
</evidence>
<sequence length="173" mass="18703">IASILQLLMYLAAASFVGSRLLLSYAIDRILPDFVADVNEKLHVPMKAIGISTATGLAGLIVFSLPVTSAFAFVLSSVATALLLLFPMTVVSLAVVRKGDKIAKIIAGIAIPYLIFTLYQYLTVPALGANTTLGYTLLAGTIAFLFALFYISKYIRRKQGVDLDMIFREIPPE</sequence>